<proteinExistence type="predicted"/>
<evidence type="ECO:0000313" key="1">
    <source>
        <dbReference type="EMBL" id="KAH9474277.1"/>
    </source>
</evidence>
<keyword evidence="2" id="KW-1185">Reference proteome</keyword>
<sequence>MALRPDVKGKKRAAGLTEEDILRLRQQWHDEFVDIVHGTPNELPPFREVNHEIHLIDENKQYTYHLPRYVNAGWWEARATSQAAPLMCIPKKDGKLRTVVHARQRNDNTVKDVTPLPDQDVIREDVARAKYVSKLVLADDDINKCE</sequence>
<name>A0ACB8GG58_PSICU</name>
<dbReference type="EMBL" id="JAFIQS020000014">
    <property type="protein sequence ID" value="KAH9474277.1"/>
    <property type="molecule type" value="Genomic_DNA"/>
</dbReference>
<accession>A0ACB8GG58</accession>
<evidence type="ECO:0000313" key="2">
    <source>
        <dbReference type="Proteomes" id="UP000664032"/>
    </source>
</evidence>
<dbReference type="Proteomes" id="UP000664032">
    <property type="component" value="Unassembled WGS sequence"/>
</dbReference>
<organism evidence="1 2">
    <name type="scientific">Psilocybe cubensis</name>
    <name type="common">Psychedelic mushroom</name>
    <name type="synonym">Stropharia cubensis</name>
    <dbReference type="NCBI Taxonomy" id="181762"/>
    <lineage>
        <taxon>Eukaryota</taxon>
        <taxon>Fungi</taxon>
        <taxon>Dikarya</taxon>
        <taxon>Basidiomycota</taxon>
        <taxon>Agaricomycotina</taxon>
        <taxon>Agaricomycetes</taxon>
        <taxon>Agaricomycetidae</taxon>
        <taxon>Agaricales</taxon>
        <taxon>Agaricineae</taxon>
        <taxon>Strophariaceae</taxon>
        <taxon>Psilocybe</taxon>
    </lineage>
</organism>
<comment type="caution">
    <text evidence="1">The sequence shown here is derived from an EMBL/GenBank/DDBJ whole genome shotgun (WGS) entry which is preliminary data.</text>
</comment>
<gene>
    <name evidence="1" type="ORF">JR316_0013440</name>
</gene>
<reference evidence="1" key="1">
    <citation type="submission" date="2021-10" db="EMBL/GenBank/DDBJ databases">
        <title>Psilocybe cubensis genome.</title>
        <authorList>
            <person name="Mckernan K.J."/>
            <person name="Crawford S."/>
            <person name="Trippe A."/>
            <person name="Kane L.T."/>
            <person name="Mclaughlin S."/>
        </authorList>
    </citation>
    <scope>NUCLEOTIDE SEQUENCE</scope>
    <source>
        <strain evidence="1">MGC-MH-2018</strain>
    </source>
</reference>
<protein>
    <submittedName>
        <fullName evidence="1">Uncharacterized protein</fullName>
    </submittedName>
</protein>